<dbReference type="Proteomes" id="UP000789570">
    <property type="component" value="Unassembled WGS sequence"/>
</dbReference>
<comment type="caution">
    <text evidence="1">The sequence shown here is derived from an EMBL/GenBank/DDBJ whole genome shotgun (WGS) entry which is preliminary data.</text>
</comment>
<dbReference type="OrthoDB" id="2311312at2759"/>
<feature type="non-terminal residue" evidence="1">
    <location>
        <position position="46"/>
    </location>
</feature>
<evidence type="ECO:0000313" key="1">
    <source>
        <dbReference type="EMBL" id="CAG8764187.1"/>
    </source>
</evidence>
<gene>
    <name evidence="1" type="ORF">FCALED_LOCUS17119</name>
</gene>
<dbReference type="EMBL" id="CAJVPQ010024139">
    <property type="protein sequence ID" value="CAG8764187.1"/>
    <property type="molecule type" value="Genomic_DNA"/>
</dbReference>
<name>A0A9N9J644_9GLOM</name>
<organism evidence="1 2">
    <name type="scientific">Funneliformis caledonium</name>
    <dbReference type="NCBI Taxonomy" id="1117310"/>
    <lineage>
        <taxon>Eukaryota</taxon>
        <taxon>Fungi</taxon>
        <taxon>Fungi incertae sedis</taxon>
        <taxon>Mucoromycota</taxon>
        <taxon>Glomeromycotina</taxon>
        <taxon>Glomeromycetes</taxon>
        <taxon>Glomerales</taxon>
        <taxon>Glomeraceae</taxon>
        <taxon>Funneliformis</taxon>
    </lineage>
</organism>
<accession>A0A9N9J644</accession>
<proteinExistence type="predicted"/>
<sequence length="46" mass="5251">SGKYNISSGNSTGNLNHHLKSYLEKIDSKIMKQAELMKSFYSQMIK</sequence>
<evidence type="ECO:0000313" key="2">
    <source>
        <dbReference type="Proteomes" id="UP000789570"/>
    </source>
</evidence>
<dbReference type="AlphaFoldDB" id="A0A9N9J644"/>
<reference evidence="1" key="1">
    <citation type="submission" date="2021-06" db="EMBL/GenBank/DDBJ databases">
        <authorList>
            <person name="Kallberg Y."/>
            <person name="Tangrot J."/>
            <person name="Rosling A."/>
        </authorList>
    </citation>
    <scope>NUCLEOTIDE SEQUENCE</scope>
    <source>
        <strain evidence="1">UK204</strain>
    </source>
</reference>
<feature type="non-terminal residue" evidence="1">
    <location>
        <position position="1"/>
    </location>
</feature>
<keyword evidence="2" id="KW-1185">Reference proteome</keyword>
<protein>
    <submittedName>
        <fullName evidence="1">4271_t:CDS:1</fullName>
    </submittedName>
</protein>